<feature type="domain" description="Transposase IS4-like" evidence="2">
    <location>
        <begin position="1"/>
        <end position="144"/>
    </location>
</feature>
<accession>A0ABW0UVS9</accession>
<dbReference type="InterPro" id="IPR002559">
    <property type="entry name" value="Transposase_11"/>
</dbReference>
<dbReference type="PANTHER" id="PTHR30007:SF1">
    <property type="entry name" value="BLR1914 PROTEIN"/>
    <property type="match status" value="1"/>
</dbReference>
<dbReference type="Proteomes" id="UP001596154">
    <property type="component" value="Unassembled WGS sequence"/>
</dbReference>
<reference evidence="4" key="1">
    <citation type="journal article" date="2019" name="Int. J. Syst. Evol. Microbiol.">
        <title>The Global Catalogue of Microorganisms (GCM) 10K type strain sequencing project: providing services to taxonomists for standard genome sequencing and annotation.</title>
        <authorList>
            <consortium name="The Broad Institute Genomics Platform"/>
            <consortium name="The Broad Institute Genome Sequencing Center for Infectious Disease"/>
            <person name="Wu L."/>
            <person name="Ma J."/>
        </authorList>
    </citation>
    <scope>NUCLEOTIDE SEQUENCE [LARGE SCALE GENOMIC DNA]</scope>
    <source>
        <strain evidence="4">CGMCC 4.7248</strain>
    </source>
</reference>
<gene>
    <name evidence="3" type="ORF">ACFPZJ_26505</name>
</gene>
<evidence type="ECO:0000313" key="3">
    <source>
        <dbReference type="EMBL" id="MFC5637278.1"/>
    </source>
</evidence>
<organism evidence="3 4">
    <name type="scientific">Streptomyces bullii</name>
    <dbReference type="NCBI Taxonomy" id="349910"/>
    <lineage>
        <taxon>Bacteria</taxon>
        <taxon>Bacillati</taxon>
        <taxon>Actinomycetota</taxon>
        <taxon>Actinomycetes</taxon>
        <taxon>Kitasatosporales</taxon>
        <taxon>Streptomycetaceae</taxon>
        <taxon>Streptomyces</taxon>
    </lineage>
</organism>
<feature type="region of interest" description="Disordered" evidence="1">
    <location>
        <begin position="37"/>
        <end position="105"/>
    </location>
</feature>
<protein>
    <submittedName>
        <fullName evidence="3">Transposase</fullName>
    </submittedName>
</protein>
<evidence type="ECO:0000313" key="4">
    <source>
        <dbReference type="Proteomes" id="UP001596154"/>
    </source>
</evidence>
<evidence type="ECO:0000259" key="2">
    <source>
        <dbReference type="Pfam" id="PF01609"/>
    </source>
</evidence>
<name>A0ABW0UVS9_9ACTN</name>
<dbReference type="EMBL" id="JBHSNY010000009">
    <property type="protein sequence ID" value="MFC5637278.1"/>
    <property type="molecule type" value="Genomic_DNA"/>
</dbReference>
<proteinExistence type="predicted"/>
<evidence type="ECO:0000256" key="1">
    <source>
        <dbReference type="SAM" id="MobiDB-lite"/>
    </source>
</evidence>
<dbReference type="Pfam" id="PF01609">
    <property type="entry name" value="DDE_Tnp_1"/>
    <property type="match status" value="1"/>
</dbReference>
<keyword evidence="4" id="KW-1185">Reference proteome</keyword>
<dbReference type="PANTHER" id="PTHR30007">
    <property type="entry name" value="PHP DOMAIN PROTEIN"/>
    <property type="match status" value="1"/>
</dbReference>
<sequence length="149" mass="16331">MHVACDALGRPLALMVTGGNTNDCTQFTTVMEAVRVPRIGPGRPRTRPPHIIGDKGHSQGDAHLAAAAGHRSHHPRAGRPDPQPPQARQPRRPAPGLRPADLQNKRRNVVERCFNRLKQWGGIATRYDKIAESYQAAVTLASVLMRCDI</sequence>
<dbReference type="RefSeq" id="WP_381026696.1">
    <property type="nucleotide sequence ID" value="NZ_JBHSNY010000009.1"/>
</dbReference>
<comment type="caution">
    <text evidence="3">The sequence shown here is derived from an EMBL/GenBank/DDBJ whole genome shotgun (WGS) entry which is preliminary data.</text>
</comment>